<comment type="similarity">
    <text evidence="9">Belongs to the plant Proton pump-interactor protein family.</text>
</comment>
<evidence type="ECO:0000256" key="3">
    <source>
        <dbReference type="ARBA" id="ARBA00022475"/>
    </source>
</evidence>
<reference evidence="10" key="1">
    <citation type="submission" date="2018-05" db="EMBL/GenBank/DDBJ databases">
        <title>Draft genome of Mucuna pruriens seed.</title>
        <authorList>
            <person name="Nnadi N.E."/>
            <person name="Vos R."/>
            <person name="Hasami M.H."/>
            <person name="Devisetty U.K."/>
            <person name="Aguiy J.C."/>
        </authorList>
    </citation>
    <scope>NUCLEOTIDE SEQUENCE [LARGE SCALE GENOMIC DNA]</scope>
    <source>
        <strain evidence="10">JCA_2017</strain>
    </source>
</reference>
<dbReference type="GO" id="GO:0005886">
    <property type="term" value="C:plasma membrane"/>
    <property type="evidence" value="ECO:0007669"/>
    <property type="project" value="UniProtKB-SubCell"/>
</dbReference>
<keyword evidence="7" id="KW-0175">Coiled coil</keyword>
<evidence type="ECO:0000313" key="10">
    <source>
        <dbReference type="EMBL" id="RDY13503.1"/>
    </source>
</evidence>
<evidence type="ECO:0000256" key="1">
    <source>
        <dbReference type="ARBA" id="ARBA00004162"/>
    </source>
</evidence>
<dbReference type="PANTHER" id="PTHR32219">
    <property type="entry name" value="RNA-BINDING PROTEIN YLMH-RELATED"/>
    <property type="match status" value="1"/>
</dbReference>
<dbReference type="EMBL" id="QJKJ01000268">
    <property type="protein sequence ID" value="RDY13503.1"/>
    <property type="molecule type" value="Genomic_DNA"/>
</dbReference>
<sequence>MCGDYKSQRQTKYKRVHNVDVHLATKLKPLKLKLGEDLICEIVPQYIKPGKPSMNGVAEQRNQTLKDMLVWGEALSIAVYILNRVPTKRNAGILEEVEFGKEENIKNVVFEEESINDIEQDYDEVLPQTPIEELQQPQEVSLRRSIRERRMYLSDLGMQHWKAVKCVMCYLRRIKGYMLTYRKSKGLEIIRHKGAEKKSSMSISKLKKFYDEEFFLSKLRTTYEASAYINANWLKRKKDVAALDELSRSEVGNFMLEWNSNKAFREDYEKKVLQSLERRQLGRDGRRIETR</sequence>
<dbReference type="PANTHER" id="PTHR32219:SF2">
    <property type="entry name" value="PROTON PUMP-INTERACTOR 1"/>
    <property type="match status" value="1"/>
</dbReference>
<name>A0A371IET9_MUCPR</name>
<evidence type="ECO:0000256" key="9">
    <source>
        <dbReference type="ARBA" id="ARBA00038080"/>
    </source>
</evidence>
<dbReference type="InterPro" id="IPR055282">
    <property type="entry name" value="PPI1-4"/>
</dbReference>
<keyword evidence="6" id="KW-1133">Transmembrane helix</keyword>
<dbReference type="SUPFAM" id="SSF53098">
    <property type="entry name" value="Ribonuclease H-like"/>
    <property type="match status" value="1"/>
</dbReference>
<organism evidence="10 11">
    <name type="scientific">Mucuna pruriens</name>
    <name type="common">Velvet bean</name>
    <name type="synonym">Dolichos pruriens</name>
    <dbReference type="NCBI Taxonomy" id="157652"/>
    <lineage>
        <taxon>Eukaryota</taxon>
        <taxon>Viridiplantae</taxon>
        <taxon>Streptophyta</taxon>
        <taxon>Embryophyta</taxon>
        <taxon>Tracheophyta</taxon>
        <taxon>Spermatophyta</taxon>
        <taxon>Magnoliopsida</taxon>
        <taxon>eudicotyledons</taxon>
        <taxon>Gunneridae</taxon>
        <taxon>Pentapetalae</taxon>
        <taxon>rosids</taxon>
        <taxon>fabids</taxon>
        <taxon>Fabales</taxon>
        <taxon>Fabaceae</taxon>
        <taxon>Papilionoideae</taxon>
        <taxon>50 kb inversion clade</taxon>
        <taxon>NPAAA clade</taxon>
        <taxon>indigoferoid/millettioid clade</taxon>
        <taxon>Phaseoleae</taxon>
        <taxon>Mucuna</taxon>
    </lineage>
</organism>
<dbReference type="OrthoDB" id="656882at2759"/>
<evidence type="ECO:0000256" key="4">
    <source>
        <dbReference type="ARBA" id="ARBA00022692"/>
    </source>
</evidence>
<keyword evidence="11" id="KW-1185">Reference proteome</keyword>
<keyword evidence="3" id="KW-1003">Cell membrane</keyword>
<evidence type="ECO:0000256" key="8">
    <source>
        <dbReference type="ARBA" id="ARBA00023136"/>
    </source>
</evidence>
<keyword evidence="8" id="KW-0472">Membrane</keyword>
<evidence type="ECO:0000256" key="7">
    <source>
        <dbReference type="ARBA" id="ARBA00023054"/>
    </source>
</evidence>
<dbReference type="GO" id="GO:0003676">
    <property type="term" value="F:nucleic acid binding"/>
    <property type="evidence" value="ECO:0007669"/>
    <property type="project" value="InterPro"/>
</dbReference>
<dbReference type="InterPro" id="IPR012337">
    <property type="entry name" value="RNaseH-like_sf"/>
</dbReference>
<dbReference type="GO" id="GO:0005789">
    <property type="term" value="C:endoplasmic reticulum membrane"/>
    <property type="evidence" value="ECO:0007669"/>
    <property type="project" value="UniProtKB-SubCell"/>
</dbReference>
<evidence type="ECO:0000313" key="11">
    <source>
        <dbReference type="Proteomes" id="UP000257109"/>
    </source>
</evidence>
<proteinExistence type="inferred from homology"/>
<dbReference type="Proteomes" id="UP000257109">
    <property type="component" value="Unassembled WGS sequence"/>
</dbReference>
<dbReference type="InterPro" id="IPR036397">
    <property type="entry name" value="RNaseH_sf"/>
</dbReference>
<comment type="caution">
    <text evidence="10">The sequence shown here is derived from an EMBL/GenBank/DDBJ whole genome shotgun (WGS) entry which is preliminary data.</text>
</comment>
<evidence type="ECO:0000256" key="5">
    <source>
        <dbReference type="ARBA" id="ARBA00022824"/>
    </source>
</evidence>
<keyword evidence="4" id="KW-0812">Transmembrane</keyword>
<evidence type="ECO:0000256" key="6">
    <source>
        <dbReference type="ARBA" id="ARBA00022989"/>
    </source>
</evidence>
<comment type="subcellular location">
    <subcellularLocation>
        <location evidence="1">Cell membrane</location>
        <topology evidence="1">Single-pass membrane protein</topology>
    </subcellularLocation>
    <subcellularLocation>
        <location evidence="2">Endoplasmic reticulum membrane</location>
        <topology evidence="2">Single-pass membrane protein</topology>
    </subcellularLocation>
</comment>
<dbReference type="STRING" id="157652.A0A371IET9"/>
<dbReference type="Gene3D" id="3.30.420.10">
    <property type="entry name" value="Ribonuclease H-like superfamily/Ribonuclease H"/>
    <property type="match status" value="1"/>
</dbReference>
<gene>
    <name evidence="10" type="primary">BIP103</name>
    <name evidence="10" type="ORF">CR513_01562</name>
</gene>
<keyword evidence="5" id="KW-0256">Endoplasmic reticulum</keyword>
<dbReference type="AlphaFoldDB" id="A0A371IET9"/>
<evidence type="ECO:0000256" key="2">
    <source>
        <dbReference type="ARBA" id="ARBA00004389"/>
    </source>
</evidence>
<accession>A0A371IET9</accession>
<protein>
    <submittedName>
        <fullName evidence="10">Proton pump-interactor BIP103</fullName>
    </submittedName>
</protein>
<feature type="non-terminal residue" evidence="10">
    <location>
        <position position="1"/>
    </location>
</feature>